<dbReference type="EMBL" id="CAJFCJ010000020">
    <property type="protein sequence ID" value="CAD5124146.1"/>
    <property type="molecule type" value="Genomic_DNA"/>
</dbReference>
<dbReference type="SUPFAM" id="SSF57414">
    <property type="entry name" value="Hairpin loop containing domain-like"/>
    <property type="match status" value="16"/>
</dbReference>
<comment type="caution">
    <text evidence="3">The sequence shown here is derived from an EMBL/GenBank/DDBJ whole genome shotgun (WGS) entry which is preliminary data.</text>
</comment>
<dbReference type="PROSITE" id="PS50948">
    <property type="entry name" value="PAN"/>
    <property type="match status" value="17"/>
</dbReference>
<reference evidence="3 4" key="1">
    <citation type="submission" date="2020-08" db="EMBL/GenBank/DDBJ databases">
        <authorList>
            <person name="Hejnol A."/>
        </authorList>
    </citation>
    <scope>NUCLEOTIDE SEQUENCE [LARGE SCALE GENOMIC DNA]</scope>
</reference>
<gene>
    <name evidence="3" type="ORF">DGYR_LOCUS11733</name>
</gene>
<accession>A0A7I8W7N7</accession>
<feature type="domain" description="Apple" evidence="2">
    <location>
        <begin position="1210"/>
        <end position="1291"/>
    </location>
</feature>
<feature type="domain" description="Apple" evidence="2">
    <location>
        <begin position="190"/>
        <end position="265"/>
    </location>
</feature>
<organism evidence="3 4">
    <name type="scientific">Dimorphilus gyrociliatus</name>
    <dbReference type="NCBI Taxonomy" id="2664684"/>
    <lineage>
        <taxon>Eukaryota</taxon>
        <taxon>Metazoa</taxon>
        <taxon>Spiralia</taxon>
        <taxon>Lophotrochozoa</taxon>
        <taxon>Annelida</taxon>
        <taxon>Polychaeta</taxon>
        <taxon>Polychaeta incertae sedis</taxon>
        <taxon>Dinophilidae</taxon>
        <taxon>Dimorphilus</taxon>
    </lineage>
</organism>
<feature type="signal peptide" evidence="1">
    <location>
        <begin position="1"/>
        <end position="21"/>
    </location>
</feature>
<dbReference type="PANTHER" id="PTHR47327:SF1">
    <property type="entry name" value="RE15579P"/>
    <property type="match status" value="1"/>
</dbReference>
<feature type="domain" description="Apple" evidence="2">
    <location>
        <begin position="1294"/>
        <end position="1368"/>
    </location>
</feature>
<sequence>MLRIVVQVAILALTIQSLVDCKCFDEYQNKHLSTYVKKVDGRTEEECPGSCLTYPGLCQSAQYDRTNEICYLNIETHLSAPATYKNNDNYVYWYRRKECQPHCYFVYYWKKYLLGYNDNKFLSYSSRQCLESCLLNQNYDCKSIDYGRDNGECTLSRESKDTKPAAWKPHITLEHFHKICKFDPIEETPCYESAMDGTYMINHAQVFSNKDEKTCQRLCFTANYVCRSIHYDKVSKKCYLNKETHLSKPGWVKNHSKYTYWMRDAKCDYNCYYVYNYRTYIDGYILTQYNGYTSNQCIEACYEDPSCKSFDYKRNSKICRLHTESKLTKPNAAKSSSEWENYHKICRPINKEYNCFTSYSNKYINDKYIVFQGKTEEECVKLCLFGEFPCRSASYDKQLKKCFLSRKTKNSHPALYFSNKNYRYFEKHSQCQTDCAILTFPKYYIVGNTIRSTSADSDIDCLKLCLTEKPSGECKSVSWRRSTKTCILHNESRLTMPSAFKPSSLYIHWHLSCTGDYCYNEYPFRYLANQHYTLKSDSSEGGCKSVCLKSEGCKSAYFDASTEKCYLSKETRLSKPASYLPHNNMVYWERKSVCKADCYMKEYKNYYLQGLNTKSVKVANQLECKQQCFLEKAFTCASAEYNTRTKMCYLSTANRKTAASKWRGSSLYIYWEKTCGHAYPCFNRYHQRYLQLKYYKVYNGISEEACAFQCEKSLCSSANYNTQSNACYLSKHTKKDYPKSYKVHFNYVYLEKKASCKPDCYYREYSNRYLNSPSLQRYVGSETECLKLCLKYRSWCKSADYRKINKRCSLSSKNQITGGGLKISFLYNYYELTCEGQVTKDYPCFTAYPKKYLQGYTNKNLFGITEKNCLKACFLANFVCRSAEYSPLTKTCSLSVQSKTTKPLSYKSHAFLTYYHRKPECYLGCPIKTYKNKVLANFNTKFLTTSSDYDCINECLTTKGCRSVERNQAGVCYDRYDRRYLTTSFAIRTFYTRYINKCKASCLEAKFVCKSLQYNIPIKTCYLFDKTKDTIPLEYGINYSYIYWQRKPECLLNCYLKPFHDSFLVATPVKTLSMINELRCQENCLTEKSFQCKSINYKASTSTCYLNSLDRDGAIFQTLQPYRWYFERVCPVYPCFNAVEDIKLQRLAVILPVAKPEDCMENCLRSKFCRSTNYNKHTKKCYIYSTVRSFFPPNTIHNTKFVYYEKSAECSTSCNLQYSNNLYLDGVYINKYDSVFSNLKCLELCYQNPDGCRSVQRNSKTNECFINLKTKAESPFKCKSSSDFEYWQLKCDGCFSQLNGKYLTKFNRYLHGKSKRECKLSCLTADFNCKSAQYDIRTGVCFLSDETRFTVPHHFQTNFYYTYWDRSIACNPNCYFKFYRKKYLLGHNTLMINPLSREECLEKCFTTATFNCLSVDYNGLTKNCVLSSESKDTKPLDFKKHHLIDHYHKMC</sequence>
<evidence type="ECO:0000259" key="2">
    <source>
        <dbReference type="PROSITE" id="PS50948"/>
    </source>
</evidence>
<dbReference type="InterPro" id="IPR052774">
    <property type="entry name" value="Celegans_DevNeuronal_Protein"/>
</dbReference>
<dbReference type="GO" id="GO:0009653">
    <property type="term" value="P:anatomical structure morphogenesis"/>
    <property type="evidence" value="ECO:0007669"/>
    <property type="project" value="TreeGrafter"/>
</dbReference>
<dbReference type="OrthoDB" id="10009301at2759"/>
<dbReference type="CDD" id="cd01099">
    <property type="entry name" value="PAN_AP_HGF"/>
    <property type="match status" value="5"/>
</dbReference>
<feature type="domain" description="Apple" evidence="2">
    <location>
        <begin position="844"/>
        <end position="921"/>
    </location>
</feature>
<feature type="domain" description="Apple" evidence="2">
    <location>
        <begin position="972"/>
        <end position="1050"/>
    </location>
</feature>
<feature type="domain" description="Apple" evidence="2">
    <location>
        <begin position="518"/>
        <end position="592"/>
    </location>
</feature>
<keyword evidence="1" id="KW-0732">Signal</keyword>
<feature type="domain" description="Apple" evidence="2">
    <location>
        <begin position="756"/>
        <end position="834"/>
    </location>
</feature>
<feature type="domain" description="Apple" evidence="2">
    <location>
        <begin position="681"/>
        <end position="754"/>
    </location>
</feature>
<proteinExistence type="predicted"/>
<name>A0A7I8W7N7_9ANNE</name>
<dbReference type="SMART" id="SM00473">
    <property type="entry name" value="PAN_AP"/>
    <property type="match status" value="16"/>
</dbReference>
<feature type="domain" description="Apple" evidence="2">
    <location>
        <begin position="1054"/>
        <end position="1129"/>
    </location>
</feature>
<feature type="domain" description="Apple" evidence="2">
    <location>
        <begin position="594"/>
        <end position="675"/>
    </location>
</feature>
<dbReference type="Pfam" id="PF00024">
    <property type="entry name" value="PAN_1"/>
    <property type="match status" value="16"/>
</dbReference>
<dbReference type="Proteomes" id="UP000549394">
    <property type="component" value="Unassembled WGS sequence"/>
</dbReference>
<feature type="chain" id="PRO_5029658217" evidence="1">
    <location>
        <begin position="22"/>
        <end position="1451"/>
    </location>
</feature>
<dbReference type="PANTHER" id="PTHR47327">
    <property type="entry name" value="FI18240P1-RELATED"/>
    <property type="match status" value="1"/>
</dbReference>
<evidence type="ECO:0000256" key="1">
    <source>
        <dbReference type="SAM" id="SignalP"/>
    </source>
</evidence>
<feature type="domain" description="Apple" evidence="2">
    <location>
        <begin position="267"/>
        <end position="346"/>
    </location>
</feature>
<protein>
    <submittedName>
        <fullName evidence="3">DgyrCDS12446</fullName>
    </submittedName>
</protein>
<feature type="domain" description="Apple" evidence="2">
    <location>
        <begin position="23"/>
        <end position="97"/>
    </location>
</feature>
<evidence type="ECO:0000313" key="4">
    <source>
        <dbReference type="Proteomes" id="UP000549394"/>
    </source>
</evidence>
<dbReference type="InterPro" id="IPR003609">
    <property type="entry name" value="Pan_app"/>
</dbReference>
<feature type="domain" description="Apple" evidence="2">
    <location>
        <begin position="1130"/>
        <end position="1208"/>
    </location>
</feature>
<feature type="domain" description="Apple" evidence="2">
    <location>
        <begin position="1370"/>
        <end position="1451"/>
    </location>
</feature>
<feature type="domain" description="Apple" evidence="2">
    <location>
        <begin position="431"/>
        <end position="513"/>
    </location>
</feature>
<dbReference type="Gene3D" id="3.50.4.10">
    <property type="entry name" value="Hepatocyte Growth Factor"/>
    <property type="match status" value="15"/>
</dbReference>
<feature type="domain" description="Apple" evidence="2">
    <location>
        <begin position="99"/>
        <end position="180"/>
    </location>
</feature>
<feature type="domain" description="Apple" evidence="2">
    <location>
        <begin position="355"/>
        <end position="429"/>
    </location>
</feature>
<keyword evidence="4" id="KW-1185">Reference proteome</keyword>
<evidence type="ECO:0000313" key="3">
    <source>
        <dbReference type="EMBL" id="CAD5124146.1"/>
    </source>
</evidence>